<dbReference type="SMART" id="SM01326">
    <property type="entry name" value="PTEN_C2"/>
    <property type="match status" value="1"/>
</dbReference>
<feature type="compositionally biased region" description="Gly residues" evidence="1">
    <location>
        <begin position="504"/>
        <end position="514"/>
    </location>
</feature>
<organism evidence="3 4">
    <name type="scientific">Porphyra umbilicalis</name>
    <name type="common">Purple laver</name>
    <name type="synonym">Red alga</name>
    <dbReference type="NCBI Taxonomy" id="2786"/>
    <lineage>
        <taxon>Eukaryota</taxon>
        <taxon>Rhodophyta</taxon>
        <taxon>Bangiophyceae</taxon>
        <taxon>Bangiales</taxon>
        <taxon>Bangiaceae</taxon>
        <taxon>Porphyra</taxon>
    </lineage>
</organism>
<evidence type="ECO:0000313" key="4">
    <source>
        <dbReference type="Proteomes" id="UP000218209"/>
    </source>
</evidence>
<dbReference type="AlphaFoldDB" id="A0A1X6NQF2"/>
<evidence type="ECO:0000313" key="3">
    <source>
        <dbReference type="EMBL" id="OSX70750.1"/>
    </source>
</evidence>
<dbReference type="PROSITE" id="PS51182">
    <property type="entry name" value="C2_TENSIN"/>
    <property type="match status" value="1"/>
</dbReference>
<feature type="non-terminal residue" evidence="3">
    <location>
        <position position="622"/>
    </location>
</feature>
<reference evidence="3 4" key="1">
    <citation type="submission" date="2017-03" db="EMBL/GenBank/DDBJ databases">
        <title>WGS assembly of Porphyra umbilicalis.</title>
        <authorList>
            <person name="Brawley S.H."/>
            <person name="Blouin N.A."/>
            <person name="Ficko-Blean E."/>
            <person name="Wheeler G.L."/>
            <person name="Lohr M."/>
            <person name="Goodson H.V."/>
            <person name="Jenkins J.W."/>
            <person name="Blaby-Haas C.E."/>
            <person name="Helliwell K.E."/>
            <person name="Chan C."/>
            <person name="Marriage T."/>
            <person name="Bhattacharya D."/>
            <person name="Klein A.S."/>
            <person name="Badis Y."/>
            <person name="Brodie J."/>
            <person name="Cao Y."/>
            <person name="Collen J."/>
            <person name="Dittami S.M."/>
            <person name="Gachon C.M."/>
            <person name="Green B.R."/>
            <person name="Karpowicz S."/>
            <person name="Kim J.W."/>
            <person name="Kudahl U."/>
            <person name="Lin S."/>
            <person name="Michel G."/>
            <person name="Mittag M."/>
            <person name="Olson B.J."/>
            <person name="Pangilinan J."/>
            <person name="Peng Y."/>
            <person name="Qiu H."/>
            <person name="Shu S."/>
            <person name="Singer J.T."/>
            <person name="Smith A.G."/>
            <person name="Sprecher B.N."/>
            <person name="Wagner V."/>
            <person name="Wang W."/>
            <person name="Wang Z.-Y."/>
            <person name="Yan J."/>
            <person name="Yarish C."/>
            <person name="Zoeuner-Riek S."/>
            <person name="Zhuang Y."/>
            <person name="Zou Y."/>
            <person name="Lindquist E.A."/>
            <person name="Grimwood J."/>
            <person name="Barry K."/>
            <person name="Rokhsar D.S."/>
            <person name="Schmutz J."/>
            <person name="Stiller J.W."/>
            <person name="Grossman A.R."/>
            <person name="Prochnik S.E."/>
        </authorList>
    </citation>
    <scope>NUCLEOTIDE SEQUENCE [LARGE SCALE GENOMIC DNA]</scope>
    <source>
        <strain evidence="3">4086291</strain>
    </source>
</reference>
<feature type="compositionally biased region" description="Low complexity" evidence="1">
    <location>
        <begin position="589"/>
        <end position="602"/>
    </location>
</feature>
<keyword evidence="4" id="KW-1185">Reference proteome</keyword>
<feature type="domain" description="C2 tensin-type" evidence="2">
    <location>
        <begin position="206"/>
        <end position="339"/>
    </location>
</feature>
<accession>A0A1X6NQF2</accession>
<proteinExistence type="predicted"/>
<feature type="compositionally biased region" description="Gly residues" evidence="1">
    <location>
        <begin position="399"/>
        <end position="411"/>
    </location>
</feature>
<dbReference type="EMBL" id="KV919214">
    <property type="protein sequence ID" value="OSX70750.1"/>
    <property type="molecule type" value="Genomic_DNA"/>
</dbReference>
<feature type="region of interest" description="Disordered" evidence="1">
    <location>
        <begin position="502"/>
        <end position="622"/>
    </location>
</feature>
<evidence type="ECO:0000259" key="2">
    <source>
        <dbReference type="PROSITE" id="PS51182"/>
    </source>
</evidence>
<name>A0A1X6NQF2_PORUM</name>
<feature type="region of interest" description="Disordered" evidence="1">
    <location>
        <begin position="393"/>
        <end position="419"/>
    </location>
</feature>
<dbReference type="Proteomes" id="UP000218209">
    <property type="component" value="Unassembled WGS sequence"/>
</dbReference>
<protein>
    <recommendedName>
        <fullName evidence="2">C2 tensin-type domain-containing protein</fullName>
    </recommendedName>
</protein>
<dbReference type="InterPro" id="IPR014020">
    <property type="entry name" value="Tensin_C2-dom"/>
</dbReference>
<sequence length="622" mass="66458">MKGLGLLQTFYKKPVKRCVVELSDGLWAGVHSDDGVFETDLRQSLVKSRKRYGELGEILLVDTSPAPFLTSVCADVLTSHVVYLGPWAGAPSLHSVWEVVADMYDYLAAGAATGHSRVVLLVGTNLFPGYPALAPVALLSAAYWVYTRVAENGADALSLFLSRARSARLTTDRQLLEEADGTRRPNLTALMNWFSAVRRTASLPVRKPVRLLKVLVQGSVTLHGGDAWNPIVRLYTPSKFEDAHECVTLVRREGEAAAVGTDFASFDLDEVVCGDAVLVFEHWLPLVDQTRPLFSTVLHTAFVTAPCHRIGIGELDLAPDVGELRVDSHLAVDVFFPDDMDDEPEVDDTEGNAAFEKKYGAGVLHYLDRVREEASGINSLAATAPTAPLIHPAHVSGSGAVGTGSGPGPGGASSRYNPTLTPQQSAVMESSAGQDFLSELTATVGARNATAAADAISAAGALGDGGGGDDADAGRKMKLIQDMLRQVPENDLAHFAQAFQSFREGGGSDSSGGSGDEDDGRRRARQSLNRTFRAKGSGRGRGGDDDRRRRRRHSRRHSGDSFTSAGNDSLDEYLMDQSNVRFVEEEPLSSGAHSSSSSTAASYVRRRRKGGAPSRPPAGPTS</sequence>
<gene>
    <name evidence="3" type="ORF">BU14_0673s0002</name>
</gene>
<evidence type="ECO:0000256" key="1">
    <source>
        <dbReference type="SAM" id="MobiDB-lite"/>
    </source>
</evidence>